<dbReference type="SUPFAM" id="SSF81653">
    <property type="entry name" value="Calcium ATPase, transduction domain A"/>
    <property type="match status" value="1"/>
</dbReference>
<feature type="transmembrane region" description="Helical" evidence="10">
    <location>
        <begin position="680"/>
        <end position="705"/>
    </location>
</feature>
<evidence type="ECO:0000259" key="11">
    <source>
        <dbReference type="SMART" id="SM00831"/>
    </source>
</evidence>
<evidence type="ECO:0000313" key="12">
    <source>
        <dbReference type="EMBL" id="HIJ99627.1"/>
    </source>
</evidence>
<sequence>MVNFSELQPKEVISSLNTSETGLSPEEAAERLVKYGLNEIVELRKVSPLSIFLQQFSNFLVLILLAAAVLAFFVGETVDSILIFMIVALNGVFGFIQDYKAEKSIEALRNLAKPKAKVLRNGRQMLISSSEVVPGDILVLEEGESIPADSRLIENISIGLDESSLTGESGTVSKIVKSIGKALSIADKKNMCFMHTNVVRGKGLAVVVSTGMDTEIGKIAHKLQEIESPRTRFQIELDNIGKKIGLMVITIAFIVGLSQFFFYDASPIETLLIAVSLAVAAIPEGLPAVVTLSLAMGANRMVKRNALVRKLPITEELGSIDVICTDKTGTLTENRMTVRKLYHDGKVYTISGAGYESTGEFTLNGNVVGPSSVEKLLLSGVLCNNAEFSHEDEKRSFLGDPTEVALIVSAMKAGINKVNAEREYKRVHEVPFTSERKMMTTVHEHRGKKIAFMKGALGVVLDSCTKSYENGKVVPLSEDLKGRILKAEAEFSGTALRVLAFAYKDLSFNSKAEEGLTFLGLQGMIDPPRAEVKDAIVKVRTAGIRVIMMTGDSKGTAIAVAEELNLPSSGALEGKDLENMSDELLIEKLNTISIFARVDPLHKFRILNLLKSEGHLVAMTGDGVNDSPALKESDVGIAMGIRGTDVSKEASDMILLDDNFATIGHAIEEGRRIYDNIRKFVTFLLSENVGEVTVVFLASMLGLGLPLTAVMLLWINLLTDGLPALALGVDKATKGIMLKPPRDRSKSIVDAKLLTRVVSSGLVLGLTILTLYYINLPDVTRARTIAFTAIVAYEFARLEILRNVFGHRLFSNRWLVAAVLTSLALQLTIIYTPLAQFFGIIPLDLAAWLQIGVGLLVVMPLTYLVMHLTK</sequence>
<evidence type="ECO:0000256" key="10">
    <source>
        <dbReference type="SAM" id="Phobius"/>
    </source>
</evidence>
<evidence type="ECO:0000256" key="5">
    <source>
        <dbReference type="ARBA" id="ARBA00022840"/>
    </source>
</evidence>
<dbReference type="InterPro" id="IPR036412">
    <property type="entry name" value="HAD-like_sf"/>
</dbReference>
<dbReference type="Pfam" id="PF00689">
    <property type="entry name" value="Cation_ATPase_C"/>
    <property type="match status" value="1"/>
</dbReference>
<dbReference type="PRINTS" id="PR00120">
    <property type="entry name" value="HATPASE"/>
</dbReference>
<keyword evidence="4" id="KW-0547">Nucleotide-binding</keyword>
<feature type="domain" description="Cation-transporting P-type ATPase N-terminal" evidence="11">
    <location>
        <begin position="3"/>
        <end position="76"/>
    </location>
</feature>
<dbReference type="GO" id="GO:0005524">
    <property type="term" value="F:ATP binding"/>
    <property type="evidence" value="ECO:0007669"/>
    <property type="project" value="UniProtKB-KW"/>
</dbReference>
<dbReference type="GO" id="GO:0016020">
    <property type="term" value="C:membrane"/>
    <property type="evidence" value="ECO:0007669"/>
    <property type="project" value="InterPro"/>
</dbReference>
<evidence type="ECO:0000256" key="3">
    <source>
        <dbReference type="ARBA" id="ARBA00022692"/>
    </source>
</evidence>
<dbReference type="Pfam" id="PF00690">
    <property type="entry name" value="Cation_ATPase_N"/>
    <property type="match status" value="1"/>
</dbReference>
<keyword evidence="13" id="KW-1185">Reference proteome</keyword>
<comment type="caution">
    <text evidence="12">The sequence shown here is derived from an EMBL/GenBank/DDBJ whole genome shotgun (WGS) entry which is preliminary data.</text>
</comment>
<keyword evidence="8 10" id="KW-1133">Transmembrane helix</keyword>
<dbReference type="SUPFAM" id="SSF81660">
    <property type="entry name" value="Metal cation-transporting ATPase, ATP-binding domain N"/>
    <property type="match status" value="1"/>
</dbReference>
<organism evidence="12 13">
    <name type="scientific">Candidatus Undinarchaeum marinum</name>
    <dbReference type="NCBI Taxonomy" id="2756141"/>
    <lineage>
        <taxon>Archaea</taxon>
        <taxon>Candidatus Undinarchaeota</taxon>
        <taxon>Candidatus Undinarchaeia</taxon>
        <taxon>Candidatus Undinarchaeales</taxon>
        <taxon>Candidatus Undinarchaeaceae</taxon>
        <taxon>Candidatus Undinarchaeum</taxon>
    </lineage>
</organism>
<feature type="transmembrane region" description="Helical" evidence="10">
    <location>
        <begin position="244"/>
        <end position="265"/>
    </location>
</feature>
<feature type="transmembrane region" description="Helical" evidence="10">
    <location>
        <begin position="816"/>
        <end position="841"/>
    </location>
</feature>
<accession>A0A832V0L1</accession>
<keyword evidence="5" id="KW-0067">ATP-binding</keyword>
<dbReference type="SUPFAM" id="SSF56784">
    <property type="entry name" value="HAD-like"/>
    <property type="match status" value="1"/>
</dbReference>
<evidence type="ECO:0000256" key="7">
    <source>
        <dbReference type="ARBA" id="ARBA00022967"/>
    </source>
</evidence>
<keyword evidence="3 10" id="KW-0812">Transmembrane</keyword>
<dbReference type="InterPro" id="IPR059000">
    <property type="entry name" value="ATPase_P-type_domA"/>
</dbReference>
<dbReference type="GO" id="GO:0016887">
    <property type="term" value="F:ATP hydrolysis activity"/>
    <property type="evidence" value="ECO:0007669"/>
    <property type="project" value="InterPro"/>
</dbReference>
<evidence type="ECO:0000313" key="13">
    <source>
        <dbReference type="Proteomes" id="UP000604391"/>
    </source>
</evidence>
<keyword evidence="7" id="KW-1278">Translocase</keyword>
<dbReference type="Pfam" id="PF13246">
    <property type="entry name" value="Cation_ATPase"/>
    <property type="match status" value="1"/>
</dbReference>
<evidence type="ECO:0000256" key="8">
    <source>
        <dbReference type="ARBA" id="ARBA00022989"/>
    </source>
</evidence>
<proteinExistence type="predicted"/>
<keyword evidence="2" id="KW-0597">Phosphoprotein</keyword>
<dbReference type="GO" id="GO:0012505">
    <property type="term" value="C:endomembrane system"/>
    <property type="evidence" value="ECO:0007669"/>
    <property type="project" value="UniProtKB-SubCell"/>
</dbReference>
<dbReference type="SFLD" id="SFLDG00002">
    <property type="entry name" value="C1.7:_P-type_atpase_like"/>
    <property type="match status" value="1"/>
</dbReference>
<dbReference type="PRINTS" id="PR00119">
    <property type="entry name" value="CATATPASE"/>
</dbReference>
<dbReference type="FunFam" id="2.70.150.10:FF:000160">
    <property type="entry name" value="Sarcoplasmic/endoplasmic reticulum calcium ATPase 1"/>
    <property type="match status" value="1"/>
</dbReference>
<dbReference type="InterPro" id="IPR023214">
    <property type="entry name" value="HAD_sf"/>
</dbReference>
<dbReference type="NCBIfam" id="TIGR01494">
    <property type="entry name" value="ATPase_P-type"/>
    <property type="match status" value="2"/>
</dbReference>
<dbReference type="Pfam" id="PF00122">
    <property type="entry name" value="E1-E2_ATPase"/>
    <property type="match status" value="1"/>
</dbReference>
<dbReference type="SFLD" id="SFLDF00027">
    <property type="entry name" value="p-type_atpase"/>
    <property type="match status" value="1"/>
</dbReference>
<evidence type="ECO:0000256" key="9">
    <source>
        <dbReference type="ARBA" id="ARBA00023136"/>
    </source>
</evidence>
<dbReference type="SUPFAM" id="SSF81665">
    <property type="entry name" value="Calcium ATPase, transmembrane domain M"/>
    <property type="match status" value="1"/>
</dbReference>
<keyword evidence="6" id="KW-0460">Magnesium</keyword>
<feature type="transmembrane region" description="Helical" evidence="10">
    <location>
        <begin position="753"/>
        <end position="774"/>
    </location>
</feature>
<dbReference type="Gene3D" id="3.40.50.1000">
    <property type="entry name" value="HAD superfamily/HAD-like"/>
    <property type="match status" value="1"/>
</dbReference>
<dbReference type="InterPro" id="IPR044492">
    <property type="entry name" value="P_typ_ATPase_HD_dom"/>
</dbReference>
<dbReference type="SMART" id="SM00831">
    <property type="entry name" value="Cation_ATPase_N"/>
    <property type="match status" value="1"/>
</dbReference>
<dbReference type="EMBL" id="DVAD01000014">
    <property type="protein sequence ID" value="HIJ99627.1"/>
    <property type="molecule type" value="Genomic_DNA"/>
</dbReference>
<dbReference type="InterPro" id="IPR004014">
    <property type="entry name" value="ATPase_P-typ_cation-transptr_N"/>
</dbReference>
<dbReference type="InterPro" id="IPR006068">
    <property type="entry name" value="ATPase_P-typ_cation-transptr_C"/>
</dbReference>
<evidence type="ECO:0000256" key="1">
    <source>
        <dbReference type="ARBA" id="ARBA00004127"/>
    </source>
</evidence>
<dbReference type="Gene3D" id="1.20.1110.10">
    <property type="entry name" value="Calcium-transporting ATPase, transmembrane domain"/>
    <property type="match status" value="1"/>
</dbReference>
<comment type="subcellular location">
    <subcellularLocation>
        <location evidence="1">Endomembrane system</location>
        <topology evidence="1">Multi-pass membrane protein</topology>
    </subcellularLocation>
</comment>
<feature type="transmembrane region" description="Helical" evidence="10">
    <location>
        <begin position="711"/>
        <end position="732"/>
    </location>
</feature>
<feature type="transmembrane region" description="Helical" evidence="10">
    <location>
        <begin position="271"/>
        <end position="295"/>
    </location>
</feature>
<dbReference type="Proteomes" id="UP000604391">
    <property type="component" value="Unassembled WGS sequence"/>
</dbReference>
<dbReference type="InterPro" id="IPR008250">
    <property type="entry name" value="ATPase_P-typ_transduc_dom_A_sf"/>
</dbReference>
<dbReference type="PANTHER" id="PTHR42861">
    <property type="entry name" value="CALCIUM-TRANSPORTING ATPASE"/>
    <property type="match status" value="1"/>
</dbReference>
<feature type="transmembrane region" description="Helical" evidence="10">
    <location>
        <begin position="780"/>
        <end position="796"/>
    </location>
</feature>
<reference evidence="12 13" key="1">
    <citation type="journal article" name="Nat. Commun.">
        <title>Undinarchaeota illuminate DPANN phylogeny and the impact of gene transfer on archaeal evolution.</title>
        <authorList>
            <person name="Dombrowski N."/>
            <person name="Williams T.A."/>
            <person name="Sun J."/>
            <person name="Woodcroft B.J."/>
            <person name="Lee J.H."/>
            <person name="Minh B.Q."/>
            <person name="Rinke C."/>
            <person name="Spang A."/>
        </authorList>
    </citation>
    <scope>NUCLEOTIDE SEQUENCE [LARGE SCALE GENOMIC DNA]</scope>
    <source>
        <strain evidence="12">MAG_bin17</strain>
    </source>
</reference>
<dbReference type="InterPro" id="IPR023298">
    <property type="entry name" value="ATPase_P-typ_TM_dom_sf"/>
</dbReference>
<dbReference type="InterPro" id="IPR023299">
    <property type="entry name" value="ATPase_P-typ_cyto_dom_N"/>
</dbReference>
<feature type="transmembrane region" description="Helical" evidence="10">
    <location>
        <begin position="56"/>
        <end position="75"/>
    </location>
</feature>
<evidence type="ECO:0000256" key="4">
    <source>
        <dbReference type="ARBA" id="ARBA00022741"/>
    </source>
</evidence>
<keyword evidence="9 10" id="KW-0472">Membrane</keyword>
<name>A0A832V0L1_9ARCH</name>
<evidence type="ECO:0000256" key="2">
    <source>
        <dbReference type="ARBA" id="ARBA00022553"/>
    </source>
</evidence>
<evidence type="ECO:0000256" key="6">
    <source>
        <dbReference type="ARBA" id="ARBA00022842"/>
    </source>
</evidence>
<gene>
    <name evidence="12" type="ORF">H1011_02270</name>
</gene>
<protein>
    <submittedName>
        <fullName evidence="12">Cation-translocating P-type ATPase</fullName>
    </submittedName>
</protein>
<feature type="transmembrane region" description="Helical" evidence="10">
    <location>
        <begin position="81"/>
        <end position="99"/>
    </location>
</feature>
<dbReference type="Gene3D" id="2.70.150.10">
    <property type="entry name" value="Calcium-transporting ATPase, cytoplasmic transduction domain A"/>
    <property type="match status" value="1"/>
</dbReference>
<dbReference type="Gene3D" id="3.40.1110.10">
    <property type="entry name" value="Calcium-transporting ATPase, cytoplasmic domain N"/>
    <property type="match status" value="1"/>
</dbReference>
<feature type="transmembrane region" description="Helical" evidence="10">
    <location>
        <begin position="847"/>
        <end position="866"/>
    </location>
</feature>
<dbReference type="InterPro" id="IPR018303">
    <property type="entry name" value="ATPase_P-typ_P_site"/>
</dbReference>
<dbReference type="InterPro" id="IPR001757">
    <property type="entry name" value="P_typ_ATPase"/>
</dbReference>
<dbReference type="SFLD" id="SFLDS00003">
    <property type="entry name" value="Haloacid_Dehalogenase"/>
    <property type="match status" value="1"/>
</dbReference>
<dbReference type="PROSITE" id="PS00154">
    <property type="entry name" value="ATPASE_E1_E2"/>
    <property type="match status" value="1"/>
</dbReference>
<dbReference type="AlphaFoldDB" id="A0A832V0L1"/>